<evidence type="ECO:0008006" key="11">
    <source>
        <dbReference type="Google" id="ProtNLM"/>
    </source>
</evidence>
<evidence type="ECO:0000259" key="7">
    <source>
        <dbReference type="PROSITE" id="PS50011"/>
    </source>
</evidence>
<dbReference type="OrthoDB" id="583570at2759"/>
<feature type="domain" description="Protein kinase" evidence="7">
    <location>
        <begin position="62"/>
        <end position="352"/>
    </location>
</feature>
<dbReference type="PROSITE" id="PS50202">
    <property type="entry name" value="MSP"/>
    <property type="match status" value="1"/>
</dbReference>
<evidence type="ECO:0000256" key="6">
    <source>
        <dbReference type="PROSITE-ProRule" id="PRU10141"/>
    </source>
</evidence>
<feature type="domain" description="MSP" evidence="8">
    <location>
        <begin position="423"/>
        <end position="560"/>
    </location>
</feature>
<organism evidence="9">
    <name type="scientific">Triticum aestivum</name>
    <name type="common">Wheat</name>
    <dbReference type="NCBI Taxonomy" id="4565"/>
    <lineage>
        <taxon>Eukaryota</taxon>
        <taxon>Viridiplantae</taxon>
        <taxon>Streptophyta</taxon>
        <taxon>Embryophyta</taxon>
        <taxon>Tracheophyta</taxon>
        <taxon>Spermatophyta</taxon>
        <taxon>Magnoliopsida</taxon>
        <taxon>Liliopsida</taxon>
        <taxon>Poales</taxon>
        <taxon>Poaceae</taxon>
        <taxon>BOP clade</taxon>
        <taxon>Pooideae</taxon>
        <taxon>Triticodae</taxon>
        <taxon>Triticeae</taxon>
        <taxon>Triticinae</taxon>
        <taxon>Triticum</taxon>
    </lineage>
</organism>
<dbReference type="GO" id="GO:0006890">
    <property type="term" value="P:retrograde vesicle-mediated transport, Golgi to endoplasmic reticulum"/>
    <property type="evidence" value="ECO:0000318"/>
    <property type="project" value="GO_Central"/>
</dbReference>
<dbReference type="GO" id="GO:0030126">
    <property type="term" value="C:COPI vesicle coat"/>
    <property type="evidence" value="ECO:0000318"/>
    <property type="project" value="GO_Central"/>
</dbReference>
<dbReference type="Gramene" id="TraesROB_scaffold_049082_01G000100.1">
    <property type="protein sequence ID" value="TraesROB_scaffold_049082_01G000100.1"/>
    <property type="gene ID" value="TraesROB_scaffold_049082_01G000100"/>
</dbReference>
<dbReference type="InterPro" id="IPR008271">
    <property type="entry name" value="Ser/Thr_kinase_AS"/>
</dbReference>
<dbReference type="SMART" id="SM00320">
    <property type="entry name" value="WD40"/>
    <property type="match status" value="6"/>
</dbReference>
<dbReference type="Pfam" id="PF00069">
    <property type="entry name" value="Pkinase"/>
    <property type="match status" value="1"/>
</dbReference>
<dbReference type="PANTHER" id="PTHR45707:SF76">
    <property type="entry name" value="PROTEIN KINASE DOMAIN-CONTAINING PROTEIN"/>
    <property type="match status" value="1"/>
</dbReference>
<dbReference type="InterPro" id="IPR000719">
    <property type="entry name" value="Prot_kinase_dom"/>
</dbReference>
<evidence type="ECO:0000256" key="1">
    <source>
        <dbReference type="ARBA" id="ARBA00022679"/>
    </source>
</evidence>
<evidence type="ECO:0000313" key="9">
    <source>
        <dbReference type="EnsemblPlants" id="TraesCS3D02G080500.1"/>
    </source>
</evidence>
<dbReference type="InterPro" id="IPR011009">
    <property type="entry name" value="Kinase-like_dom_sf"/>
</dbReference>
<keyword evidence="10" id="KW-1185">Reference proteome</keyword>
<dbReference type="GO" id="GO:0006888">
    <property type="term" value="P:endoplasmic reticulum to Golgi vesicle-mediated transport"/>
    <property type="evidence" value="ECO:0000318"/>
    <property type="project" value="GO_Central"/>
</dbReference>
<keyword evidence="4 6" id="KW-0067">ATP-binding</keyword>
<feature type="binding site" evidence="6">
    <location>
        <position position="90"/>
    </location>
    <ligand>
        <name>ATP</name>
        <dbReference type="ChEBI" id="CHEBI:30616"/>
    </ligand>
</feature>
<dbReference type="GO" id="GO:0006886">
    <property type="term" value="P:intracellular protein transport"/>
    <property type="evidence" value="ECO:0000318"/>
    <property type="project" value="GO_Central"/>
</dbReference>
<keyword evidence="3" id="KW-0418">Kinase</keyword>
<protein>
    <recommendedName>
        <fullName evidence="11">Protein kinase domain-containing protein</fullName>
    </recommendedName>
</protein>
<dbReference type="InterPro" id="IPR001680">
    <property type="entry name" value="WD40_rpt"/>
</dbReference>
<dbReference type="AlphaFoldDB" id="A0A3B6GQQ7"/>
<gene>
    <name evidence="9" type="primary">LOC123077197</name>
</gene>
<dbReference type="STRING" id="4565.A0A3B6GQQ7"/>
<evidence type="ECO:0000259" key="8">
    <source>
        <dbReference type="PROSITE" id="PS50202"/>
    </source>
</evidence>
<dbReference type="SMR" id="A0A3B6GQQ7"/>
<dbReference type="Gene3D" id="3.30.200.20">
    <property type="entry name" value="Phosphorylase Kinase, domain 1"/>
    <property type="match status" value="1"/>
</dbReference>
<evidence type="ECO:0000256" key="3">
    <source>
        <dbReference type="ARBA" id="ARBA00022777"/>
    </source>
</evidence>
<dbReference type="GeneID" id="123077197"/>
<dbReference type="InterPro" id="IPR008962">
    <property type="entry name" value="PapD-like_sf"/>
</dbReference>
<feature type="repeat" description="WD" evidence="5">
    <location>
        <begin position="707"/>
        <end position="749"/>
    </location>
</feature>
<reference evidence="9" key="1">
    <citation type="submission" date="2018-08" db="EMBL/GenBank/DDBJ databases">
        <authorList>
            <person name="Rossello M."/>
        </authorList>
    </citation>
    <scope>NUCLEOTIDE SEQUENCE [LARGE SCALE GENOMIC DNA]</scope>
    <source>
        <strain evidence="9">cv. Chinese Spring</strain>
    </source>
</reference>
<dbReference type="Gramene" id="TraesLAC3D03G01761070.1">
    <property type="protein sequence ID" value="TraesLAC3D03G01761070.1"/>
    <property type="gene ID" value="TraesLAC3D03G01761070"/>
</dbReference>
<dbReference type="Gramene" id="TraesCS3D02G080500.1">
    <property type="protein sequence ID" value="TraesCS3D02G080500.1"/>
    <property type="gene ID" value="TraesCS3D02G080500"/>
</dbReference>
<dbReference type="PANTHER" id="PTHR45707">
    <property type="entry name" value="C2 CALCIUM/LIPID-BINDING PLANT PHOSPHORIBOSYLTRANSFERASE FAMILY PROTEIN"/>
    <property type="match status" value="1"/>
</dbReference>
<dbReference type="SUPFAM" id="SSF50978">
    <property type="entry name" value="WD40 repeat-like"/>
    <property type="match status" value="1"/>
</dbReference>
<dbReference type="Gene3D" id="2.130.10.10">
    <property type="entry name" value="YVTN repeat-like/Quinoprotein amine dehydrogenase"/>
    <property type="match status" value="1"/>
</dbReference>
<proteinExistence type="predicted"/>
<dbReference type="Pfam" id="PF00400">
    <property type="entry name" value="WD40"/>
    <property type="match status" value="2"/>
</dbReference>
<dbReference type="PROSITE" id="PS50294">
    <property type="entry name" value="WD_REPEATS_REGION"/>
    <property type="match status" value="2"/>
</dbReference>
<keyword evidence="5" id="KW-0853">WD repeat</keyword>
<dbReference type="PROSITE" id="PS00108">
    <property type="entry name" value="PROTEIN_KINASE_ST"/>
    <property type="match status" value="1"/>
</dbReference>
<dbReference type="Gene3D" id="2.60.40.10">
    <property type="entry name" value="Immunoglobulins"/>
    <property type="match status" value="1"/>
</dbReference>
<dbReference type="InterPro" id="IPR000535">
    <property type="entry name" value="MSP_dom"/>
</dbReference>
<dbReference type="GO" id="GO:0006891">
    <property type="term" value="P:intra-Golgi vesicle-mediated transport"/>
    <property type="evidence" value="ECO:0000318"/>
    <property type="project" value="GO_Central"/>
</dbReference>
<dbReference type="SMART" id="SM00220">
    <property type="entry name" value="S_TKc"/>
    <property type="match status" value="1"/>
</dbReference>
<dbReference type="Gramene" id="TraesCAD_scaffold_022915_01G000200.1">
    <property type="protein sequence ID" value="TraesCAD_scaffold_022915_01G000200.1"/>
    <property type="gene ID" value="TraesCAD_scaffold_022915_01G000200"/>
</dbReference>
<dbReference type="InterPro" id="IPR017441">
    <property type="entry name" value="Protein_kinase_ATP_BS"/>
</dbReference>
<reference evidence="9" key="2">
    <citation type="submission" date="2018-10" db="UniProtKB">
        <authorList>
            <consortium name="EnsemblPlants"/>
        </authorList>
    </citation>
    <scope>IDENTIFICATION</scope>
</reference>
<dbReference type="EnsemblPlants" id="TraesCS3D02G080500.1">
    <property type="protein sequence ID" value="TraesCS3D02G080500.1"/>
    <property type="gene ID" value="TraesCS3D02G080500"/>
</dbReference>
<dbReference type="Gramene" id="TraesJAG3D03G01828050.1">
    <property type="protein sequence ID" value="TraesJAG3D03G01828050.1"/>
    <property type="gene ID" value="TraesJAG3D03G01828050"/>
</dbReference>
<dbReference type="Gramene" id="TraesNOR3D03G01846410.1">
    <property type="protein sequence ID" value="TraesNOR3D03G01846410.1"/>
    <property type="gene ID" value="TraesNOR3D03G01846410"/>
</dbReference>
<dbReference type="Pfam" id="PF00635">
    <property type="entry name" value="Motile_Sperm"/>
    <property type="match status" value="1"/>
</dbReference>
<sequence>MNHLFSYFPRIKNWALGHRPPAAARVARGVNRAVSSSMENTAQRSGNEPSKLPYEFIKLITKDFSEELGHGTFGIVYKGVYEDGGEIAVKVLRNISGGLDDVEFQKEFDNLRGLKHPNIVELVAFCNEIVEEPAEFQGQQITAGRVRTALCFEYVHNGGLNKFISDQYTGLGWSERYKIIRGVCEGLAYLRLEIENPIMHLDLKPENILLNKNMVAKIADFGISKLFGEENTKKTMSVIGTMGYWPPEYIKHQIISKEFDIFSLGVIIVKIMVGQENYNYIVETPARKSIKFVHESWKNRLSKTISGHKLEAYCNQVKRCIKIALDCLKSNRQERPTIKHIVACLKEKDTMFYEDDGDSSTLPSDINDITINSTPCSALELVEHNTLAIMDTVHTLNETETSFFPQSENGSDLKLLDSEDTELLHVQPRELCFPFMSSLEVLPRKKAMISCSLQLNNKENDRVAFMLVAKTPKRYLTRKPLCGIVPPRCVYTLSLTMPKQPPVTSSSDSGGDYFTLYTTLMSQYDLRDHDKDSISVKYHKLFEKAKLAGEEVHELKLRAICDQPAQGASSSDQIIIVPDAQQVSSIDVHPTEPWILTTNHVGIIRVWNYHTMETLDSFKLVIYEPVCAAKFIAREKWIITGDGNGVIHVYSYDQNQHDKTLDAQDSCITTLVVHPTQPFVLSLSDDEDDPLIKLWDWDRGWACTREFRGHTNKVMQVTFNPENKDCFASASCDGTVKIWSICSDNITTLKLGGQSLLCVDYFTRRNQQYLIVGCQDKTAQIWKLEMNGCFEKLEGHAGHISAVSLHPEHRLLLTGSLDGTVRVWNSITYKLENIIGFNLGAVYAFGCIKGSRMVVGCHEGIAMVKISLP</sequence>
<dbReference type="InterPro" id="IPR015943">
    <property type="entry name" value="WD40/YVTN_repeat-like_dom_sf"/>
</dbReference>
<dbReference type="Gramene" id="TraesCLE_scaffold_011450_01G000100.1">
    <property type="protein sequence ID" value="TraesCLE_scaffold_011450_01G000100.1"/>
    <property type="gene ID" value="TraesCLE_scaffold_011450_01G000100"/>
</dbReference>
<evidence type="ECO:0000256" key="4">
    <source>
        <dbReference type="ARBA" id="ARBA00022840"/>
    </source>
</evidence>
<dbReference type="PROSITE" id="PS50011">
    <property type="entry name" value="PROTEIN_KINASE_DOM"/>
    <property type="match status" value="1"/>
</dbReference>
<dbReference type="InterPro" id="IPR036322">
    <property type="entry name" value="WD40_repeat_dom_sf"/>
</dbReference>
<dbReference type="Gene3D" id="1.10.510.10">
    <property type="entry name" value="Transferase(Phosphotransferase) domain 1"/>
    <property type="match status" value="1"/>
</dbReference>
<keyword evidence="1" id="KW-0808">Transferase</keyword>
<dbReference type="PROSITE" id="PS50082">
    <property type="entry name" value="WD_REPEATS_2"/>
    <property type="match status" value="2"/>
</dbReference>
<dbReference type="SUPFAM" id="SSF49354">
    <property type="entry name" value="PapD-like"/>
    <property type="match status" value="1"/>
</dbReference>
<feature type="repeat" description="WD" evidence="5">
    <location>
        <begin position="793"/>
        <end position="825"/>
    </location>
</feature>
<dbReference type="PROSITE" id="PS00107">
    <property type="entry name" value="PROTEIN_KINASE_ATP"/>
    <property type="match status" value="1"/>
</dbReference>
<dbReference type="RefSeq" id="XP_044355353.1">
    <property type="nucleotide sequence ID" value="XM_044499418.1"/>
</dbReference>
<dbReference type="SUPFAM" id="SSF56112">
    <property type="entry name" value="Protein kinase-like (PK-like)"/>
    <property type="match status" value="1"/>
</dbReference>
<dbReference type="InterPro" id="IPR013783">
    <property type="entry name" value="Ig-like_fold"/>
</dbReference>
<dbReference type="Proteomes" id="UP000019116">
    <property type="component" value="Chromosome 3D"/>
</dbReference>
<dbReference type="GO" id="GO:0004672">
    <property type="term" value="F:protein kinase activity"/>
    <property type="evidence" value="ECO:0007669"/>
    <property type="project" value="InterPro"/>
</dbReference>
<dbReference type="OMA" id="SLAWMAP"/>
<evidence type="ECO:0000256" key="5">
    <source>
        <dbReference type="PROSITE-ProRule" id="PRU00221"/>
    </source>
</evidence>
<accession>A0A3B6GQQ7</accession>
<dbReference type="GO" id="GO:0005524">
    <property type="term" value="F:ATP binding"/>
    <property type="evidence" value="ECO:0007669"/>
    <property type="project" value="UniProtKB-UniRule"/>
</dbReference>
<evidence type="ECO:0000313" key="10">
    <source>
        <dbReference type="Proteomes" id="UP000019116"/>
    </source>
</evidence>
<dbReference type="Gramene" id="TraesWEE_scaffold_016174_01G000200.1">
    <property type="protein sequence ID" value="TraesWEE_scaffold_016174_01G000200.1"/>
    <property type="gene ID" value="TraesWEE_scaffold_016174_01G000200"/>
</dbReference>
<keyword evidence="2 6" id="KW-0547">Nucleotide-binding</keyword>
<name>A0A3B6GQQ7_WHEAT</name>
<evidence type="ECO:0000256" key="2">
    <source>
        <dbReference type="ARBA" id="ARBA00022741"/>
    </source>
</evidence>